<accession>A0A7W6LSW7</accession>
<keyword evidence="3" id="KW-1185">Reference proteome</keyword>
<gene>
    <name evidence="2" type="ORF">GGQ90_002882</name>
</gene>
<proteinExistence type="predicted"/>
<protein>
    <submittedName>
        <fullName evidence="2">Uncharacterized protein</fullName>
    </submittedName>
</protein>
<evidence type="ECO:0000256" key="1">
    <source>
        <dbReference type="SAM" id="Phobius"/>
    </source>
</evidence>
<keyword evidence="1" id="KW-1133">Transmembrane helix</keyword>
<dbReference type="AlphaFoldDB" id="A0A7W6LSW7"/>
<keyword evidence="1" id="KW-0812">Transmembrane</keyword>
<evidence type="ECO:0000313" key="3">
    <source>
        <dbReference type="Proteomes" id="UP000590524"/>
    </source>
</evidence>
<reference evidence="2 3" key="1">
    <citation type="submission" date="2020-08" db="EMBL/GenBank/DDBJ databases">
        <title>Genomic Encyclopedia of Type Strains, Phase IV (KMG-IV): sequencing the most valuable type-strain genomes for metagenomic binning, comparative biology and taxonomic classification.</title>
        <authorList>
            <person name="Goeker M."/>
        </authorList>
    </citation>
    <scope>NUCLEOTIDE SEQUENCE [LARGE SCALE GENOMIC DNA]</scope>
    <source>
        <strain evidence="2 3">DSM 19371</strain>
    </source>
</reference>
<name>A0A7W6LSW7_9SPHN</name>
<dbReference type="EMBL" id="JACIEU010000011">
    <property type="protein sequence ID" value="MBB4149093.1"/>
    <property type="molecule type" value="Genomic_DNA"/>
</dbReference>
<dbReference type="Proteomes" id="UP000590524">
    <property type="component" value="Unassembled WGS sequence"/>
</dbReference>
<comment type="caution">
    <text evidence="2">The sequence shown here is derived from an EMBL/GenBank/DDBJ whole genome shotgun (WGS) entry which is preliminary data.</text>
</comment>
<evidence type="ECO:0000313" key="2">
    <source>
        <dbReference type="EMBL" id="MBB4149093.1"/>
    </source>
</evidence>
<sequence length="37" mass="4152">MNEPRTDSNWSFWLIFAATLLLAGIGGMWPLIEACLL</sequence>
<feature type="transmembrane region" description="Helical" evidence="1">
    <location>
        <begin position="12"/>
        <end position="32"/>
    </location>
</feature>
<keyword evidence="1" id="KW-0472">Membrane</keyword>
<organism evidence="2 3">
    <name type="scientific">Sphingobium scionense</name>
    <dbReference type="NCBI Taxonomy" id="1404341"/>
    <lineage>
        <taxon>Bacteria</taxon>
        <taxon>Pseudomonadati</taxon>
        <taxon>Pseudomonadota</taxon>
        <taxon>Alphaproteobacteria</taxon>
        <taxon>Sphingomonadales</taxon>
        <taxon>Sphingomonadaceae</taxon>
        <taxon>Sphingobium</taxon>
    </lineage>
</organism>